<name>A0A399EW53_9DEIN</name>
<dbReference type="Pfam" id="PF13416">
    <property type="entry name" value="SBP_bac_8"/>
    <property type="match status" value="1"/>
</dbReference>
<dbReference type="GO" id="GO:0030288">
    <property type="term" value="C:outer membrane-bounded periplasmic space"/>
    <property type="evidence" value="ECO:0007669"/>
    <property type="project" value="TreeGrafter"/>
</dbReference>
<accession>A0A399EW53</accession>
<dbReference type="OrthoDB" id="9769319at2"/>
<organism evidence="5 6">
    <name type="scientific">Meiothermus luteus</name>
    <dbReference type="NCBI Taxonomy" id="2026184"/>
    <lineage>
        <taxon>Bacteria</taxon>
        <taxon>Thermotogati</taxon>
        <taxon>Deinococcota</taxon>
        <taxon>Deinococci</taxon>
        <taxon>Thermales</taxon>
        <taxon>Thermaceae</taxon>
        <taxon>Meiothermus</taxon>
    </lineage>
</organism>
<keyword evidence="2 4" id="KW-0732">Signal</keyword>
<protein>
    <submittedName>
        <fullName evidence="5">Fe(3+)-binding periplasmic protein</fullName>
    </submittedName>
</protein>
<dbReference type="RefSeq" id="WP_119359666.1">
    <property type="nucleotide sequence ID" value="NZ_QWKZ01000023.1"/>
</dbReference>
<proteinExistence type="inferred from homology"/>
<keyword evidence="3" id="KW-0408">Iron</keyword>
<feature type="binding site" evidence="3">
    <location>
        <position position="218"/>
    </location>
    <ligand>
        <name>Fe cation</name>
        <dbReference type="ChEBI" id="CHEBI:24875"/>
    </ligand>
</feature>
<dbReference type="SUPFAM" id="SSF53850">
    <property type="entry name" value="Periplasmic binding protein-like II"/>
    <property type="match status" value="1"/>
</dbReference>
<evidence type="ECO:0000256" key="3">
    <source>
        <dbReference type="PIRSR" id="PIRSR002825-1"/>
    </source>
</evidence>
<comment type="similarity">
    <text evidence="1">Belongs to the bacterial solute-binding protein 1 family.</text>
</comment>
<feature type="chain" id="PRO_5017399479" evidence="4">
    <location>
        <begin position="21"/>
        <end position="328"/>
    </location>
</feature>
<dbReference type="Gene3D" id="3.40.190.10">
    <property type="entry name" value="Periplasmic binding protein-like II"/>
    <property type="match status" value="2"/>
</dbReference>
<evidence type="ECO:0000256" key="2">
    <source>
        <dbReference type="ARBA" id="ARBA00022729"/>
    </source>
</evidence>
<dbReference type="InterPro" id="IPR026045">
    <property type="entry name" value="Ferric-bd"/>
</dbReference>
<feature type="signal peptide" evidence="4">
    <location>
        <begin position="1"/>
        <end position="20"/>
    </location>
</feature>
<dbReference type="GO" id="GO:0046872">
    <property type="term" value="F:metal ion binding"/>
    <property type="evidence" value="ECO:0007669"/>
    <property type="project" value="UniProtKB-KW"/>
</dbReference>
<dbReference type="PIRSF" id="PIRSF002825">
    <property type="entry name" value="CfbpA"/>
    <property type="match status" value="1"/>
</dbReference>
<keyword evidence="3" id="KW-0479">Metal-binding</keyword>
<evidence type="ECO:0000256" key="1">
    <source>
        <dbReference type="ARBA" id="ARBA00008520"/>
    </source>
</evidence>
<dbReference type="PANTHER" id="PTHR30006">
    <property type="entry name" value="THIAMINE-BINDING PERIPLASMIC PROTEIN-RELATED"/>
    <property type="match status" value="1"/>
</dbReference>
<sequence length="328" mass="35957">MRLQSVLVGAALALASLAQAQQTTLTVYSGRGQALVEPLVRQFEAETGIKVNVRYGRDAEILAALQEEGSRSPADVFWANTAGALGAASERGLFLRLSDTLTQRATAFVPASRQWVPLTVRLRVLAYNPAKVKPEELPKSILDLPKLTQYKGRIGWTPTYSSFQDMVAAMVVQFGEARTRQWLNEMKALEPKAYPSNPAMMEAIRSGEVDLGSTNHYYIQRFVRAGQQIGTYYFADGDAGSLALVTGAGILKTSKNIQAANRFLLWLLSPKAQQFFASEIIEYPVVRGVVLSGNLLPLNQAVAKSPKVDFEKLPLETALRLLREAGLL</sequence>
<dbReference type="InterPro" id="IPR006059">
    <property type="entry name" value="SBP"/>
</dbReference>
<dbReference type="EMBL" id="QWKZ01000023">
    <property type="protein sequence ID" value="RIH87319.1"/>
    <property type="molecule type" value="Genomic_DNA"/>
</dbReference>
<dbReference type="AlphaFoldDB" id="A0A399EW53"/>
<reference evidence="5 6" key="1">
    <citation type="submission" date="2018-08" db="EMBL/GenBank/DDBJ databases">
        <title>Meiothermus luteus KCTC 52599 genome sequencing project.</title>
        <authorList>
            <person name="Da Costa M.S."/>
            <person name="Albuquerque L."/>
            <person name="Raposo P."/>
            <person name="Froufe H.J.C."/>
            <person name="Barroso C.S."/>
            <person name="Egas C."/>
        </authorList>
    </citation>
    <scope>NUCLEOTIDE SEQUENCE [LARGE SCALE GENOMIC DNA]</scope>
    <source>
        <strain evidence="5 6">KCTC 52599</strain>
    </source>
</reference>
<comment type="caution">
    <text evidence="5">The sequence shown here is derived from an EMBL/GenBank/DDBJ whole genome shotgun (WGS) entry which is preliminary data.</text>
</comment>
<dbReference type="PANTHER" id="PTHR30006:SF15">
    <property type="entry name" value="IRON-UTILIZATION PERIPLASMIC PROTEIN"/>
    <property type="match status" value="1"/>
</dbReference>
<evidence type="ECO:0000313" key="6">
    <source>
        <dbReference type="Proteomes" id="UP000265800"/>
    </source>
</evidence>
<evidence type="ECO:0000313" key="5">
    <source>
        <dbReference type="EMBL" id="RIH87319.1"/>
    </source>
</evidence>
<feature type="binding site" evidence="3">
    <location>
        <position position="217"/>
    </location>
    <ligand>
        <name>Fe cation</name>
        <dbReference type="ChEBI" id="CHEBI:24875"/>
    </ligand>
</feature>
<gene>
    <name evidence="5" type="primary">fbpA</name>
    <name evidence="5" type="ORF">Mlute_01002</name>
</gene>
<evidence type="ECO:0000256" key="4">
    <source>
        <dbReference type="SAM" id="SignalP"/>
    </source>
</evidence>
<dbReference type="CDD" id="cd13543">
    <property type="entry name" value="PBP2_Fbp"/>
    <property type="match status" value="1"/>
</dbReference>
<dbReference type="Proteomes" id="UP000265800">
    <property type="component" value="Unassembled WGS sequence"/>
</dbReference>
<keyword evidence="6" id="KW-1185">Reference proteome</keyword>